<gene>
    <name evidence="1" type="ORF">C4D60_Mb11t08890</name>
</gene>
<reference evidence="1 2" key="1">
    <citation type="journal article" date="2019" name="Nat. Plants">
        <title>Genome sequencing of Musa balbisiana reveals subgenome evolution and function divergence in polyploid bananas.</title>
        <authorList>
            <person name="Yao X."/>
        </authorList>
    </citation>
    <scope>NUCLEOTIDE SEQUENCE [LARGE SCALE GENOMIC DNA]</scope>
    <source>
        <strain evidence="2">cv. DH-PKW</strain>
        <tissue evidence="1">Leaves</tissue>
    </source>
</reference>
<dbReference type="STRING" id="52838.A0A4S8J2R1"/>
<dbReference type="PANTHER" id="PTHR10693:SF20">
    <property type="entry name" value="AT27578P"/>
    <property type="match status" value="1"/>
</dbReference>
<dbReference type="GO" id="GO:0003729">
    <property type="term" value="F:mRNA binding"/>
    <property type="evidence" value="ECO:0007669"/>
    <property type="project" value="TreeGrafter"/>
</dbReference>
<dbReference type="GO" id="GO:0005829">
    <property type="term" value="C:cytosol"/>
    <property type="evidence" value="ECO:0007669"/>
    <property type="project" value="TreeGrafter"/>
</dbReference>
<dbReference type="PANTHER" id="PTHR10693">
    <property type="entry name" value="RAS GTPASE-ACTIVATING PROTEIN-BINDING PROTEIN"/>
    <property type="match status" value="1"/>
</dbReference>
<proteinExistence type="predicted"/>
<organism evidence="1 2">
    <name type="scientific">Musa balbisiana</name>
    <name type="common">Banana</name>
    <dbReference type="NCBI Taxonomy" id="52838"/>
    <lineage>
        <taxon>Eukaryota</taxon>
        <taxon>Viridiplantae</taxon>
        <taxon>Streptophyta</taxon>
        <taxon>Embryophyta</taxon>
        <taxon>Tracheophyta</taxon>
        <taxon>Spermatophyta</taxon>
        <taxon>Magnoliopsida</taxon>
        <taxon>Liliopsida</taxon>
        <taxon>Zingiberales</taxon>
        <taxon>Musaceae</taxon>
        <taxon>Musa</taxon>
    </lineage>
</organism>
<dbReference type="EMBL" id="PYDT01000007">
    <property type="protein sequence ID" value="THU55658.1"/>
    <property type="molecule type" value="Genomic_DNA"/>
</dbReference>
<keyword evidence="2" id="KW-1185">Reference proteome</keyword>
<evidence type="ECO:0000313" key="2">
    <source>
        <dbReference type="Proteomes" id="UP000317650"/>
    </source>
</evidence>
<evidence type="ECO:0008006" key="3">
    <source>
        <dbReference type="Google" id="ProtNLM"/>
    </source>
</evidence>
<dbReference type="AlphaFoldDB" id="A0A4S8J2R1"/>
<dbReference type="Proteomes" id="UP000317650">
    <property type="component" value="Chromosome 11"/>
</dbReference>
<dbReference type="InterPro" id="IPR035979">
    <property type="entry name" value="RBD_domain_sf"/>
</dbReference>
<accession>A0A4S8J2R1</accession>
<sequence>MRTSGSIAQSSNVHEAEADGYSIYVKNLPLDATLAQLEEETKRHGPIRPDDLQTSPIMIGGRQAYVHCRRKAGYKFMRQSTVCLLQNLISAVGNRGRYAPGRGGGFHKMMRQAVVTLAVGGIIVMGA</sequence>
<comment type="caution">
    <text evidence="1">The sequence shown here is derived from an EMBL/GenBank/DDBJ whole genome shotgun (WGS) entry which is preliminary data.</text>
</comment>
<dbReference type="SUPFAM" id="SSF54928">
    <property type="entry name" value="RNA-binding domain, RBD"/>
    <property type="match status" value="1"/>
</dbReference>
<evidence type="ECO:0000313" key="1">
    <source>
        <dbReference type="EMBL" id="THU55658.1"/>
    </source>
</evidence>
<name>A0A4S8J2R1_MUSBA</name>
<dbReference type="GO" id="GO:1990904">
    <property type="term" value="C:ribonucleoprotein complex"/>
    <property type="evidence" value="ECO:0007669"/>
    <property type="project" value="TreeGrafter"/>
</dbReference>
<protein>
    <recommendedName>
        <fullName evidence="3">RRM domain-containing protein</fullName>
    </recommendedName>
</protein>
<dbReference type="InterPro" id="IPR039539">
    <property type="entry name" value="Ras_GTPase_bind_prot"/>
</dbReference>